<keyword evidence="3" id="KW-0488">Methylation</keyword>
<reference evidence="16" key="1">
    <citation type="submission" date="2018-08" db="EMBL/GenBank/DDBJ databases">
        <title>Thalassotalea euphylliae genome.</title>
        <authorList>
            <person name="Summers S."/>
            <person name="Rice S.A."/>
            <person name="Freckelton M.L."/>
            <person name="Nedved B.T."/>
            <person name="Hadfield M.G."/>
        </authorList>
    </citation>
    <scope>NUCLEOTIDE SEQUENCE [LARGE SCALE GENOMIC DNA]</scope>
    <source>
        <strain evidence="16">H3</strain>
    </source>
</reference>
<dbReference type="PRINTS" id="PR00260">
    <property type="entry name" value="CHEMTRNSDUCR"/>
</dbReference>
<dbReference type="Pfam" id="PF08447">
    <property type="entry name" value="PAS_3"/>
    <property type="match status" value="1"/>
</dbReference>
<accession>A0A3E0U168</accession>
<dbReference type="SMART" id="SM00283">
    <property type="entry name" value="MA"/>
    <property type="match status" value="1"/>
</dbReference>
<dbReference type="Proteomes" id="UP000256899">
    <property type="component" value="Unassembled WGS sequence"/>
</dbReference>
<evidence type="ECO:0000259" key="13">
    <source>
        <dbReference type="PROSITE" id="PS50111"/>
    </source>
</evidence>
<dbReference type="CDD" id="cd11386">
    <property type="entry name" value="MCP_signal"/>
    <property type="match status" value="1"/>
</dbReference>
<dbReference type="PANTHER" id="PTHR32089:SF52">
    <property type="entry name" value="CHEMOTAXIS SIGNAL TRANSDUCTION SYSTEM METHYL ACCEPTING SENSORY TRANSDUCER WITH PAS SENSORY DOMAIN"/>
    <property type="match status" value="1"/>
</dbReference>
<evidence type="ECO:0000256" key="11">
    <source>
        <dbReference type="PROSITE-ProRule" id="PRU00284"/>
    </source>
</evidence>
<evidence type="ECO:0000313" key="15">
    <source>
        <dbReference type="EMBL" id="REL30678.1"/>
    </source>
</evidence>
<evidence type="ECO:0000256" key="12">
    <source>
        <dbReference type="SAM" id="Phobius"/>
    </source>
</evidence>
<proteinExistence type="inferred from homology"/>
<dbReference type="PROSITE" id="PS50111">
    <property type="entry name" value="CHEMOTAXIS_TRANSDUC_2"/>
    <property type="match status" value="1"/>
</dbReference>
<dbReference type="Pfam" id="PF00015">
    <property type="entry name" value="MCPsignal"/>
    <property type="match status" value="1"/>
</dbReference>
<dbReference type="GO" id="GO:0052131">
    <property type="term" value="P:positive aerotaxis"/>
    <property type="evidence" value="ECO:0007669"/>
    <property type="project" value="UniProtKB-ARBA"/>
</dbReference>
<dbReference type="AlphaFoldDB" id="A0A3E0U168"/>
<gene>
    <name evidence="15" type="ORF">DXX94_08105</name>
</gene>
<feature type="transmembrane region" description="Helical" evidence="12">
    <location>
        <begin position="166"/>
        <end position="187"/>
    </location>
</feature>
<dbReference type="CDD" id="cd00130">
    <property type="entry name" value="PAS"/>
    <property type="match status" value="1"/>
</dbReference>
<dbReference type="NCBIfam" id="TIGR00229">
    <property type="entry name" value="sensory_box"/>
    <property type="match status" value="1"/>
</dbReference>
<evidence type="ECO:0000256" key="4">
    <source>
        <dbReference type="ARBA" id="ARBA00022500"/>
    </source>
</evidence>
<evidence type="ECO:0000259" key="14">
    <source>
        <dbReference type="PROSITE" id="PS50112"/>
    </source>
</evidence>
<evidence type="ECO:0000256" key="8">
    <source>
        <dbReference type="ARBA" id="ARBA00023136"/>
    </source>
</evidence>
<dbReference type="Gene3D" id="3.30.450.20">
    <property type="entry name" value="PAS domain"/>
    <property type="match status" value="1"/>
</dbReference>
<keyword evidence="2" id="KW-1003">Cell membrane</keyword>
<evidence type="ECO:0000256" key="5">
    <source>
        <dbReference type="ARBA" id="ARBA00022519"/>
    </source>
</evidence>
<feature type="domain" description="PAS" evidence="14">
    <location>
        <begin position="15"/>
        <end position="54"/>
    </location>
</feature>
<dbReference type="InterPro" id="IPR035965">
    <property type="entry name" value="PAS-like_dom_sf"/>
</dbReference>
<dbReference type="InterPro" id="IPR013655">
    <property type="entry name" value="PAS_fold_3"/>
</dbReference>
<dbReference type="GO" id="GO:0004888">
    <property type="term" value="F:transmembrane signaling receptor activity"/>
    <property type="evidence" value="ECO:0007669"/>
    <property type="project" value="InterPro"/>
</dbReference>
<keyword evidence="7 12" id="KW-1133">Transmembrane helix</keyword>
<name>A0A3E0U168_9GAMM</name>
<evidence type="ECO:0000256" key="2">
    <source>
        <dbReference type="ARBA" id="ARBA00022475"/>
    </source>
</evidence>
<evidence type="ECO:0000256" key="10">
    <source>
        <dbReference type="ARBA" id="ARBA00029447"/>
    </source>
</evidence>
<protein>
    <submittedName>
        <fullName evidence="15">PAS domain S-box protein</fullName>
    </submittedName>
</protein>
<keyword evidence="9 11" id="KW-0807">Transducer</keyword>
<evidence type="ECO:0000256" key="1">
    <source>
        <dbReference type="ARBA" id="ARBA00004429"/>
    </source>
</evidence>
<dbReference type="FunFam" id="3.30.450.20:FF:000046">
    <property type="entry name" value="Aerotaxis sensor receptor"/>
    <property type="match status" value="1"/>
</dbReference>
<dbReference type="RefSeq" id="WP_116015068.1">
    <property type="nucleotide sequence ID" value="NZ_QUOT01000001.1"/>
</dbReference>
<comment type="similarity">
    <text evidence="10">Belongs to the methyl-accepting chemotaxis (MCP) protein family.</text>
</comment>
<dbReference type="PANTHER" id="PTHR32089">
    <property type="entry name" value="METHYL-ACCEPTING CHEMOTAXIS PROTEIN MCPB"/>
    <property type="match status" value="1"/>
</dbReference>
<evidence type="ECO:0000256" key="7">
    <source>
        <dbReference type="ARBA" id="ARBA00022989"/>
    </source>
</evidence>
<dbReference type="PROSITE" id="PS50112">
    <property type="entry name" value="PAS"/>
    <property type="match status" value="1"/>
</dbReference>
<dbReference type="EMBL" id="QUOT01000001">
    <property type="protein sequence ID" value="REL30678.1"/>
    <property type="molecule type" value="Genomic_DNA"/>
</dbReference>
<keyword evidence="16" id="KW-1185">Reference proteome</keyword>
<comment type="caution">
    <text evidence="15">The sequence shown here is derived from an EMBL/GenBank/DDBJ whole genome shotgun (WGS) entry which is preliminary data.</text>
</comment>
<dbReference type="GO" id="GO:0005886">
    <property type="term" value="C:plasma membrane"/>
    <property type="evidence" value="ECO:0007669"/>
    <property type="project" value="UniProtKB-SubCell"/>
</dbReference>
<dbReference type="InterPro" id="IPR004090">
    <property type="entry name" value="Chemotax_Me-accpt_rcpt"/>
</dbReference>
<sequence>MSGVEVLFPESEQLVSITDTRGVITYANEEFCKIAGYSEDELIGQPHNIVRHPDMPKVAFGDLWEKLKRGDSWRGLVKNRCKNGDYYWVDAFVTPLYEGGVVTGYQSVRCKPSQARKDQAQALYDAVNQEKSLTDFHANRPLKLSLAGVATLFTAVLLYWQTGALSLAFLPFLLVAILVVIFSEEFISLPRYVAESKALYDSPTRLIISGKGSLGIIDYPRQILSAKIRTVLGRGNDSGRKLKRVAEQLQTSTGEAFARIMEQSGHFDQLAAAITQMSGSFEEVNQNTANAYEKVREVQATCDDAIEIVNSSQTKISTLAGEVDNAASTAHKLVNDADEISTVMAEIEGIADQTNLLALNAAIEAARAGEQGRGFAVVADEVRTLASRTQGATEQIRGSVKELQATLTSWSNLMLVSKDNAEQCNSESVQAKQAMDNVISMMHELDDVTSQIAASTEEQSVVTEQLRESVQTITDSSHRSNEIVRQVEQNSIDVFSNVEDIEELTTTFN</sequence>
<dbReference type="SUPFAM" id="SSF55785">
    <property type="entry name" value="PYP-like sensor domain (PAS domain)"/>
    <property type="match status" value="1"/>
</dbReference>
<keyword evidence="6 12" id="KW-0812">Transmembrane</keyword>
<evidence type="ECO:0000313" key="16">
    <source>
        <dbReference type="Proteomes" id="UP000256899"/>
    </source>
</evidence>
<evidence type="ECO:0000256" key="3">
    <source>
        <dbReference type="ARBA" id="ARBA00022481"/>
    </source>
</evidence>
<comment type="subcellular location">
    <subcellularLocation>
        <location evidence="1">Cell inner membrane</location>
        <topology evidence="1">Multi-pass membrane protein</topology>
    </subcellularLocation>
</comment>
<dbReference type="InterPro" id="IPR000014">
    <property type="entry name" value="PAS"/>
</dbReference>
<dbReference type="FunFam" id="1.10.287.950:FF:000001">
    <property type="entry name" value="Methyl-accepting chemotaxis sensory transducer"/>
    <property type="match status" value="1"/>
</dbReference>
<dbReference type="SUPFAM" id="SSF58104">
    <property type="entry name" value="Methyl-accepting chemotaxis protein (MCP) signaling domain"/>
    <property type="match status" value="1"/>
</dbReference>
<feature type="domain" description="Methyl-accepting transducer" evidence="13">
    <location>
        <begin position="238"/>
        <end position="474"/>
    </location>
</feature>
<organism evidence="15 16">
    <name type="scientific">Thalassotalea euphylliae</name>
    <dbReference type="NCBI Taxonomy" id="1655234"/>
    <lineage>
        <taxon>Bacteria</taxon>
        <taxon>Pseudomonadati</taxon>
        <taxon>Pseudomonadota</taxon>
        <taxon>Gammaproteobacteria</taxon>
        <taxon>Alteromonadales</taxon>
        <taxon>Colwelliaceae</taxon>
        <taxon>Thalassotalea</taxon>
    </lineage>
</organism>
<dbReference type="GO" id="GO:0007165">
    <property type="term" value="P:signal transduction"/>
    <property type="evidence" value="ECO:0007669"/>
    <property type="project" value="UniProtKB-KW"/>
</dbReference>
<keyword evidence="4" id="KW-0145">Chemotaxis</keyword>
<dbReference type="Gene3D" id="1.10.287.950">
    <property type="entry name" value="Methyl-accepting chemotaxis protein"/>
    <property type="match status" value="1"/>
</dbReference>
<evidence type="ECO:0000256" key="9">
    <source>
        <dbReference type="ARBA" id="ARBA00023224"/>
    </source>
</evidence>
<keyword evidence="8 12" id="KW-0472">Membrane</keyword>
<evidence type="ECO:0000256" key="6">
    <source>
        <dbReference type="ARBA" id="ARBA00022692"/>
    </source>
</evidence>
<dbReference type="InterPro" id="IPR004089">
    <property type="entry name" value="MCPsignal_dom"/>
</dbReference>
<keyword evidence="5" id="KW-0997">Cell inner membrane</keyword>